<evidence type="ECO:0000313" key="1">
    <source>
        <dbReference type="EMBL" id="PLZ97617.1"/>
    </source>
</evidence>
<comment type="caution">
    <text evidence="1">The sequence shown here is derived from an EMBL/GenBank/DDBJ whole genome shotgun (WGS) entry which is preliminary data.</text>
</comment>
<name>A0A2N6KEX2_9CYAN</name>
<organism evidence="1 2">
    <name type="scientific">Fischerella thermalis CCMEE 5268</name>
    <dbReference type="NCBI Taxonomy" id="2019662"/>
    <lineage>
        <taxon>Bacteria</taxon>
        <taxon>Bacillati</taxon>
        <taxon>Cyanobacteriota</taxon>
        <taxon>Cyanophyceae</taxon>
        <taxon>Nostocales</taxon>
        <taxon>Hapalosiphonaceae</taxon>
        <taxon>Fischerella</taxon>
    </lineage>
</organism>
<reference evidence="1 2" key="1">
    <citation type="submission" date="2017-07" db="EMBL/GenBank/DDBJ databases">
        <title>Genomes of Fischerella (Mastigocladus) sp. strains.</title>
        <authorList>
            <person name="Miller S.R."/>
        </authorList>
    </citation>
    <scope>NUCLEOTIDE SEQUENCE [LARGE SCALE GENOMIC DNA]</scope>
    <source>
        <strain evidence="1 2">CCMEE 5268</strain>
    </source>
</reference>
<gene>
    <name evidence="1" type="ORF">CEN50_14355</name>
</gene>
<proteinExistence type="predicted"/>
<evidence type="ECO:0000313" key="2">
    <source>
        <dbReference type="Proteomes" id="UP000235025"/>
    </source>
</evidence>
<dbReference type="Proteomes" id="UP000235025">
    <property type="component" value="Unassembled WGS sequence"/>
</dbReference>
<evidence type="ECO:0008006" key="3">
    <source>
        <dbReference type="Google" id="ProtNLM"/>
    </source>
</evidence>
<dbReference type="AlphaFoldDB" id="A0A2N6KEX2"/>
<sequence length="517" mass="59832">MTTTSIEANHVDTLIITVGTRQVGWRCQDGVIRSFGADGNIGYPNHVNELYQELGIERGFHQENNLNSPWSARDLGKRYYEYCREWLGGDFSQVELLLDQKIIETAIKQGLKHIILWGTDQPETVNWSFRRLDTLWLAQLMAGKIKSIFPNVRVDVHAPVINVNDSTAIRQELELLVLQEAWNYFSPSGDEEFVLWIQNKGCAPAVASSVEICAAALVRQCQVFNANPDEPEEFFPRMPNGARTAAHSQTFKLIPMGEYFWSLERLRVVSAWERGDFSEAQLWLKVHQSRHKILYRLAGILLSYTNWETDKFIKNISDWLRSNDVAKAVHSEQIKAWQDQLNKIKSDNTSKVWESILLIELPLYRQNYTTAFIQFAQILERLLYIQYKEKNWLTKGFLTIPPRQENRANYEPGLFDLIQAWCKSRNFHQDNKWSRLLDRIRTKRNQVIHSSEPVTLSEICSLWNKGGLFSVKASEDPAVVNDLMIELLKQVSTAPDLDKLLVRSLYKWALKVLQETS</sequence>
<dbReference type="EMBL" id="NMQA01000164">
    <property type="protein sequence ID" value="PLZ97617.1"/>
    <property type="molecule type" value="Genomic_DNA"/>
</dbReference>
<protein>
    <recommendedName>
        <fullName evidence="3">Apea-like HEPN domain-containing protein</fullName>
    </recommendedName>
</protein>
<accession>A0A2N6KEX2</accession>
<dbReference type="RefSeq" id="WP_102173452.1">
    <property type="nucleotide sequence ID" value="NZ_NMQA01000164.1"/>
</dbReference>